<dbReference type="AlphaFoldDB" id="A0A1W6K1C5"/>
<accession>A0A1W6K1C5</accession>
<reference evidence="1 2" key="1">
    <citation type="submission" date="2017-03" db="EMBL/GenBank/DDBJ databases">
        <title>Sulfur activation and transportation mechanism of thermophilic Archaea Acidianus manzaensis YN-25.</title>
        <authorList>
            <person name="Ma Y."/>
            <person name="Yang Y."/>
            <person name="Xia J."/>
        </authorList>
    </citation>
    <scope>NUCLEOTIDE SEQUENCE [LARGE SCALE GENOMIC DNA]</scope>
    <source>
        <strain evidence="1 2">YN-25</strain>
    </source>
</reference>
<evidence type="ECO:0000313" key="1">
    <source>
        <dbReference type="EMBL" id="ARM76309.1"/>
    </source>
</evidence>
<keyword evidence="2" id="KW-1185">Reference proteome</keyword>
<proteinExistence type="predicted"/>
<dbReference type="SUPFAM" id="SSF55021">
    <property type="entry name" value="ACT-like"/>
    <property type="match status" value="1"/>
</dbReference>
<dbReference type="EMBL" id="CP020477">
    <property type="protein sequence ID" value="ARM76309.1"/>
    <property type="molecule type" value="Genomic_DNA"/>
</dbReference>
<dbReference type="STRING" id="282676.B6F84_09910"/>
<name>A0A1W6K1C5_9CREN</name>
<sequence length="124" mass="14406">MTQEKIVKVIGYYRDPGFLERIISNFRKLWVDIDWMTARKINDEGLYEVYLSIRNVKNTELAILNLSKTVDIEKVEVLEDGKLVKYYANEKGEISSDENEGNIRIFVPVYSKVTTYSWGEKSGS</sequence>
<dbReference type="KEGG" id="aman:B6F84_09910"/>
<gene>
    <name evidence="1" type="ORF">B6F84_09910</name>
</gene>
<protein>
    <submittedName>
        <fullName evidence="1">Uncharacterized protein</fullName>
    </submittedName>
</protein>
<organism evidence="1 2">
    <name type="scientific">Acidianus manzaensis</name>
    <dbReference type="NCBI Taxonomy" id="282676"/>
    <lineage>
        <taxon>Archaea</taxon>
        <taxon>Thermoproteota</taxon>
        <taxon>Thermoprotei</taxon>
        <taxon>Sulfolobales</taxon>
        <taxon>Sulfolobaceae</taxon>
        <taxon>Acidianus</taxon>
    </lineage>
</organism>
<dbReference type="GeneID" id="41591240"/>
<dbReference type="Proteomes" id="UP000193404">
    <property type="component" value="Chromosome"/>
</dbReference>
<dbReference type="OrthoDB" id="33090at2157"/>
<dbReference type="RefSeq" id="WP_148692094.1">
    <property type="nucleotide sequence ID" value="NZ_CP020477.1"/>
</dbReference>
<dbReference type="InterPro" id="IPR045865">
    <property type="entry name" value="ACT-like_dom_sf"/>
</dbReference>
<evidence type="ECO:0000313" key="2">
    <source>
        <dbReference type="Proteomes" id="UP000193404"/>
    </source>
</evidence>
<dbReference type="Pfam" id="PF13710">
    <property type="entry name" value="ACT_5"/>
    <property type="match status" value="1"/>
</dbReference>